<feature type="signal peptide" evidence="1">
    <location>
        <begin position="1"/>
        <end position="22"/>
    </location>
</feature>
<protein>
    <submittedName>
        <fullName evidence="2">Uncharacterized protein</fullName>
    </submittedName>
</protein>
<sequence>MIAQGLLSVFLTLVATLQVASASPMLQPEPFPSDNSSLLLPYPSLYGRNPSSSLRRSSSVLSNLRTKGARVPRNCAQAKVKNDPSAGELVGFGFTKSSNGKTAKEQGQLSDFFLVRPSNQDYQDLVLYQKPVLPTQNPIADGILEDREQIAKHKPKKSRLDEKPSKSLPPISVVFYQDQHQGINDKVMQMSEQLAMQWRLRAICCPSYCEEFLINNKPLPNWDTL</sequence>
<dbReference type="EMBL" id="MU801907">
    <property type="protein sequence ID" value="KAJ3988638.1"/>
    <property type="molecule type" value="Genomic_DNA"/>
</dbReference>
<dbReference type="AlphaFoldDB" id="A0AA38Q6U1"/>
<feature type="chain" id="PRO_5041203403" evidence="1">
    <location>
        <begin position="23"/>
        <end position="225"/>
    </location>
</feature>
<dbReference type="Proteomes" id="UP001163850">
    <property type="component" value="Unassembled WGS sequence"/>
</dbReference>
<reference evidence="2" key="1">
    <citation type="submission" date="2022-08" db="EMBL/GenBank/DDBJ databases">
        <authorList>
            <consortium name="DOE Joint Genome Institute"/>
            <person name="Min B."/>
            <person name="Riley R."/>
            <person name="Sierra-Patev S."/>
            <person name="Naranjo-Ortiz M."/>
            <person name="Looney B."/>
            <person name="Konkel Z."/>
            <person name="Slot J.C."/>
            <person name="Sakamoto Y."/>
            <person name="Steenwyk J.L."/>
            <person name="Rokas A."/>
            <person name="Carro J."/>
            <person name="Camarero S."/>
            <person name="Ferreira P."/>
            <person name="Molpeceres G."/>
            <person name="Ruiz-Duenas F.J."/>
            <person name="Serrano A."/>
            <person name="Henrissat B."/>
            <person name="Drula E."/>
            <person name="Hughes K.W."/>
            <person name="Mata J.L."/>
            <person name="Ishikawa N.K."/>
            <person name="Vargas-Isla R."/>
            <person name="Ushijima S."/>
            <person name="Smith C.A."/>
            <person name="Ahrendt S."/>
            <person name="Andreopoulos W."/>
            <person name="He G."/>
            <person name="Labutti K."/>
            <person name="Lipzen A."/>
            <person name="Ng V."/>
            <person name="Sandor L."/>
            <person name="Barry K."/>
            <person name="Martinez A.T."/>
            <person name="Xiao Y."/>
            <person name="Gibbons J.G."/>
            <person name="Terashima K."/>
            <person name="Hibbett D.S."/>
            <person name="Grigoriev I.V."/>
        </authorList>
    </citation>
    <scope>NUCLEOTIDE SEQUENCE</scope>
    <source>
        <strain evidence="2">TFB7829</strain>
    </source>
</reference>
<organism evidence="2 3">
    <name type="scientific">Lentinula detonsa</name>
    <dbReference type="NCBI Taxonomy" id="2804962"/>
    <lineage>
        <taxon>Eukaryota</taxon>
        <taxon>Fungi</taxon>
        <taxon>Dikarya</taxon>
        <taxon>Basidiomycota</taxon>
        <taxon>Agaricomycotina</taxon>
        <taxon>Agaricomycetes</taxon>
        <taxon>Agaricomycetidae</taxon>
        <taxon>Agaricales</taxon>
        <taxon>Marasmiineae</taxon>
        <taxon>Omphalotaceae</taxon>
        <taxon>Lentinula</taxon>
    </lineage>
</organism>
<keyword evidence="1" id="KW-0732">Signal</keyword>
<evidence type="ECO:0000313" key="2">
    <source>
        <dbReference type="EMBL" id="KAJ3988638.1"/>
    </source>
</evidence>
<comment type="caution">
    <text evidence="2">The sequence shown here is derived from an EMBL/GenBank/DDBJ whole genome shotgun (WGS) entry which is preliminary data.</text>
</comment>
<evidence type="ECO:0000313" key="3">
    <source>
        <dbReference type="Proteomes" id="UP001163850"/>
    </source>
</evidence>
<evidence type="ECO:0000256" key="1">
    <source>
        <dbReference type="SAM" id="SignalP"/>
    </source>
</evidence>
<accession>A0AA38Q6U1</accession>
<name>A0AA38Q6U1_9AGAR</name>
<gene>
    <name evidence="2" type="ORF">F5890DRAFT_1471384</name>
</gene>
<proteinExistence type="predicted"/>